<dbReference type="InterPro" id="IPR036928">
    <property type="entry name" value="AS_sf"/>
</dbReference>
<evidence type="ECO:0000313" key="4">
    <source>
        <dbReference type="Proteomes" id="UP001330812"/>
    </source>
</evidence>
<name>A0ABZ1IJY8_9PSEU</name>
<dbReference type="Pfam" id="PF01425">
    <property type="entry name" value="Amidase"/>
    <property type="match status" value="1"/>
</dbReference>
<reference evidence="3 4" key="1">
    <citation type="journal article" date="2015" name="Int. J. Syst. Evol. Microbiol.">
        <title>Amycolatopsis rhabdoformis sp. nov., an actinomycete isolated from a tropical forest soil.</title>
        <authorList>
            <person name="Souza W.R."/>
            <person name="Silva R.E."/>
            <person name="Goodfellow M."/>
            <person name="Busarakam K."/>
            <person name="Figueiro F.S."/>
            <person name="Ferreira D."/>
            <person name="Rodrigues-Filho E."/>
            <person name="Moraes L.A.B."/>
            <person name="Zucchi T.D."/>
        </authorList>
    </citation>
    <scope>NUCLEOTIDE SEQUENCE [LARGE SCALE GENOMIC DNA]</scope>
    <source>
        <strain evidence="3 4">NCIMB 14900</strain>
    </source>
</reference>
<evidence type="ECO:0000259" key="2">
    <source>
        <dbReference type="Pfam" id="PF01425"/>
    </source>
</evidence>
<keyword evidence="4" id="KW-1185">Reference proteome</keyword>
<dbReference type="Gene3D" id="3.90.1300.10">
    <property type="entry name" value="Amidase signature (AS) domain"/>
    <property type="match status" value="1"/>
</dbReference>
<dbReference type="Proteomes" id="UP001330812">
    <property type="component" value="Chromosome"/>
</dbReference>
<dbReference type="InterPro" id="IPR000120">
    <property type="entry name" value="Amidase"/>
</dbReference>
<comment type="similarity">
    <text evidence="1">Belongs to the amidase family.</text>
</comment>
<dbReference type="InterPro" id="IPR023631">
    <property type="entry name" value="Amidase_dom"/>
</dbReference>
<dbReference type="PANTHER" id="PTHR11895:SF7">
    <property type="entry name" value="GLUTAMYL-TRNA(GLN) AMIDOTRANSFERASE SUBUNIT A, MITOCHONDRIAL"/>
    <property type="match status" value="1"/>
</dbReference>
<proteinExistence type="inferred from homology"/>
<dbReference type="SUPFAM" id="SSF75304">
    <property type="entry name" value="Amidase signature (AS) enzymes"/>
    <property type="match status" value="1"/>
</dbReference>
<evidence type="ECO:0000313" key="3">
    <source>
        <dbReference type="EMBL" id="WSE34756.1"/>
    </source>
</evidence>
<dbReference type="PANTHER" id="PTHR11895">
    <property type="entry name" value="TRANSAMIDASE"/>
    <property type="match status" value="1"/>
</dbReference>
<feature type="domain" description="Amidase" evidence="2">
    <location>
        <begin position="24"/>
        <end position="444"/>
    </location>
</feature>
<sequence>MSTPFTINDAVLAIRSGTLTAESLVRQCIDNADALDEKLGVFLTRYTESALETARSVDRAVAEGREVGPLAGIPIGIKDIIHDAEGPTTAQSVAFDPAWGEGDWDAPVVERLRNAGGVMMGKVTTMEFAIGNPDPRKPFPVPALAWDAERWAGGSSSGSGSGVAAEMFLGALGTDTSGSIRVPAAWNGVTGLKPTFGLVPKSGIVPLGFTNDHPGPMARSAADCALMLSVMAGHDAGDPYSARRDPVDYPRALTGSLAGLRIGVDRLDRAAAGGIDPAQPALFDGALEALRAAGADLVEVTLPLFDEGAVANLIIMLSEALAYHRDNLLKRWTDYGQPTRLMIAAVDALSGADYVQAQRVRQLAREGIARVFADVDVLVCPTWHVGAPKLADVSLLDPLEVYAGILTPYWDLLGVPTLAVPIGLSSVRTPLSMSIAAPWWRDDLALRTGDAFQRRTAFHLARTPLLSLA</sequence>
<organism evidence="3 4">
    <name type="scientific">Amycolatopsis rhabdoformis</name>
    <dbReference type="NCBI Taxonomy" id="1448059"/>
    <lineage>
        <taxon>Bacteria</taxon>
        <taxon>Bacillati</taxon>
        <taxon>Actinomycetota</taxon>
        <taxon>Actinomycetes</taxon>
        <taxon>Pseudonocardiales</taxon>
        <taxon>Pseudonocardiaceae</taxon>
        <taxon>Amycolatopsis</taxon>
    </lineage>
</organism>
<dbReference type="RefSeq" id="WP_326837564.1">
    <property type="nucleotide sequence ID" value="NZ_CP142149.1"/>
</dbReference>
<accession>A0ABZ1IJY8</accession>
<protein>
    <submittedName>
        <fullName evidence="3">Amidase</fullName>
    </submittedName>
</protein>
<dbReference type="EMBL" id="CP142149">
    <property type="protein sequence ID" value="WSE34756.1"/>
    <property type="molecule type" value="Genomic_DNA"/>
</dbReference>
<gene>
    <name evidence="3" type="ORF">VSH64_22190</name>
</gene>
<evidence type="ECO:0000256" key="1">
    <source>
        <dbReference type="ARBA" id="ARBA00009199"/>
    </source>
</evidence>